<gene>
    <name evidence="3" type="ORF">DM194_25540</name>
</gene>
<keyword evidence="3" id="KW-0614">Plasmid</keyword>
<dbReference type="AlphaFoldDB" id="A0A2U9SF52"/>
<organism evidence="3 4">
    <name type="scientific">Azospirillum ramasamyi</name>
    <dbReference type="NCBI Taxonomy" id="682998"/>
    <lineage>
        <taxon>Bacteria</taxon>
        <taxon>Pseudomonadati</taxon>
        <taxon>Pseudomonadota</taxon>
        <taxon>Alphaproteobacteria</taxon>
        <taxon>Rhodospirillales</taxon>
        <taxon>Azospirillaceae</taxon>
        <taxon>Azospirillum</taxon>
    </lineage>
</organism>
<evidence type="ECO:0000256" key="1">
    <source>
        <dbReference type="SAM" id="MobiDB-lite"/>
    </source>
</evidence>
<feature type="region of interest" description="Disordered" evidence="1">
    <location>
        <begin position="59"/>
        <end position="139"/>
    </location>
</feature>
<name>A0A2U9SF52_9PROT</name>
<dbReference type="EMBL" id="CP029834">
    <property type="protein sequence ID" value="AWU97661.1"/>
    <property type="molecule type" value="Genomic_DNA"/>
</dbReference>
<keyword evidence="2" id="KW-0732">Signal</keyword>
<feature type="signal peptide" evidence="2">
    <location>
        <begin position="1"/>
        <end position="38"/>
    </location>
</feature>
<dbReference type="OrthoDB" id="7305963at2"/>
<reference evidence="3 4" key="1">
    <citation type="submission" date="2018-06" db="EMBL/GenBank/DDBJ databases">
        <title>Complete genome sequencing of Azospirillum sp. M2T2B2.</title>
        <authorList>
            <person name="Heo J."/>
            <person name="Kim S.-J."/>
            <person name="Kwon S.-W."/>
            <person name="Anandham R."/>
        </authorList>
    </citation>
    <scope>NUCLEOTIDE SEQUENCE [LARGE SCALE GENOMIC DNA]</scope>
    <source>
        <strain evidence="3 4">M2T2B2</strain>
        <plasmid evidence="3 4">unnamed4</plasmid>
    </source>
</reference>
<keyword evidence="4" id="KW-1185">Reference proteome</keyword>
<dbReference type="RefSeq" id="WP_111070463.1">
    <property type="nucleotide sequence ID" value="NZ_CP029834.1"/>
</dbReference>
<geneLocation type="plasmid" evidence="3 4">
    <name>unnamed4</name>
</geneLocation>
<dbReference type="KEGG" id="azm:DM194_25540"/>
<evidence type="ECO:0000313" key="3">
    <source>
        <dbReference type="EMBL" id="AWU97661.1"/>
    </source>
</evidence>
<proteinExistence type="predicted"/>
<evidence type="ECO:0000313" key="4">
    <source>
        <dbReference type="Proteomes" id="UP000249605"/>
    </source>
</evidence>
<dbReference type="Proteomes" id="UP000249605">
    <property type="component" value="Plasmid unnamed4"/>
</dbReference>
<feature type="chain" id="PRO_5016004123" evidence="2">
    <location>
        <begin position="39"/>
        <end position="139"/>
    </location>
</feature>
<feature type="compositionally biased region" description="Low complexity" evidence="1">
    <location>
        <begin position="114"/>
        <end position="129"/>
    </location>
</feature>
<evidence type="ECO:0000256" key="2">
    <source>
        <dbReference type="SAM" id="SignalP"/>
    </source>
</evidence>
<accession>A0A2U9SF52</accession>
<protein>
    <submittedName>
        <fullName evidence="3">Uncharacterized protein</fullName>
    </submittedName>
</protein>
<sequence>MTRVASAARAARTAVVKTAAVAAVSLLGMAALSLPANAQKQEYAPWVYDQMVPTGPYMRNMDQAQPLPGPAPSHWGATRSGEHRAGMTRYGTDVRRTNRHYSTTHSLTPPPVDPAAARRMMAPPRSADAPPTPRTAQPQ</sequence>